<evidence type="ECO:0000256" key="1">
    <source>
        <dbReference type="ARBA" id="ARBA00006817"/>
    </source>
</evidence>
<evidence type="ECO:0000313" key="4">
    <source>
        <dbReference type="Proteomes" id="UP000275473"/>
    </source>
</evidence>
<protein>
    <submittedName>
        <fullName evidence="3">SRPBCC domain-containing protein</fullName>
    </submittedName>
</protein>
<organism evidence="3 4">
    <name type="scientific">Planococcus salinus</name>
    <dbReference type="NCBI Taxonomy" id="1848460"/>
    <lineage>
        <taxon>Bacteria</taxon>
        <taxon>Bacillati</taxon>
        <taxon>Bacillota</taxon>
        <taxon>Bacilli</taxon>
        <taxon>Bacillales</taxon>
        <taxon>Caryophanaceae</taxon>
        <taxon>Planococcus</taxon>
    </lineage>
</organism>
<dbReference type="SUPFAM" id="SSF55961">
    <property type="entry name" value="Bet v1-like"/>
    <property type="match status" value="1"/>
</dbReference>
<comment type="similarity">
    <text evidence="1">Belongs to the AHA1 family.</text>
</comment>
<proteinExistence type="inferred from homology"/>
<comment type="caution">
    <text evidence="3">The sequence shown here is derived from an EMBL/GenBank/DDBJ whole genome shotgun (WGS) entry which is preliminary data.</text>
</comment>
<gene>
    <name evidence="3" type="ORF">EEX84_11370</name>
</gene>
<sequence length="165" mass="19069">MSAKKTISRVEGLELIMERSFDAPKERVYSMFIEPDHIVRWWGPNGWETTVYKMEVKPGGVWHYCMRSPEGQEAWGKSIYREVDPPDRLVYVDAFSDEQGNEVTGMPVMLITLDFSSEGPGSKVISRTAFETQEELQKIIDMQAVEGMTETYDRLDNYLKEQQQS</sequence>
<reference evidence="3 4" key="1">
    <citation type="journal article" date="2018" name="Int. J. Syst. Evol. Microbiol.">
        <title>Planococcus salinus sp. nov., a moderately halophilic bacterium isolated from a saline-alkali soil.</title>
        <authorList>
            <person name="Gan L."/>
        </authorList>
    </citation>
    <scope>NUCLEOTIDE SEQUENCE [LARGE SCALE GENOMIC DNA]</scope>
    <source>
        <strain evidence="3 4">LCB217</strain>
    </source>
</reference>
<dbReference type="Gene3D" id="3.30.530.20">
    <property type="match status" value="1"/>
</dbReference>
<dbReference type="InterPro" id="IPR023393">
    <property type="entry name" value="START-like_dom_sf"/>
</dbReference>
<name>A0A3M8P5Q2_9BACL</name>
<evidence type="ECO:0000313" key="3">
    <source>
        <dbReference type="EMBL" id="RNF38985.1"/>
    </source>
</evidence>
<dbReference type="Pfam" id="PF08327">
    <property type="entry name" value="AHSA1"/>
    <property type="match status" value="1"/>
</dbReference>
<keyword evidence="4" id="KW-1185">Reference proteome</keyword>
<dbReference type="CDD" id="cd07814">
    <property type="entry name" value="SRPBCC_CalC_Aha1-like"/>
    <property type="match status" value="1"/>
</dbReference>
<dbReference type="EMBL" id="RIAX01000008">
    <property type="protein sequence ID" value="RNF38985.1"/>
    <property type="molecule type" value="Genomic_DNA"/>
</dbReference>
<dbReference type="OrthoDB" id="118413at2"/>
<feature type="domain" description="Activator of Hsp90 ATPase homologue 1/2-like C-terminal" evidence="2">
    <location>
        <begin position="22"/>
        <end position="160"/>
    </location>
</feature>
<dbReference type="RefSeq" id="WP_123165767.1">
    <property type="nucleotide sequence ID" value="NZ_RIAX01000008.1"/>
</dbReference>
<accession>A0A3M8P5Q2</accession>
<dbReference type="InterPro" id="IPR013538">
    <property type="entry name" value="ASHA1/2-like_C"/>
</dbReference>
<dbReference type="AlphaFoldDB" id="A0A3M8P5Q2"/>
<dbReference type="Proteomes" id="UP000275473">
    <property type="component" value="Unassembled WGS sequence"/>
</dbReference>
<evidence type="ECO:0000259" key="2">
    <source>
        <dbReference type="Pfam" id="PF08327"/>
    </source>
</evidence>